<comment type="subcellular location">
    <subcellularLocation>
        <location evidence="1">Cell membrane</location>
        <topology evidence="1">Multi-pass membrane protein</topology>
    </subcellularLocation>
</comment>
<evidence type="ECO:0000256" key="6">
    <source>
        <dbReference type="SAM" id="Phobius"/>
    </source>
</evidence>
<feature type="transmembrane region" description="Helical" evidence="6">
    <location>
        <begin position="360"/>
        <end position="380"/>
    </location>
</feature>
<protein>
    <submittedName>
        <fullName evidence="8">MFS transporter</fullName>
    </submittedName>
</protein>
<dbReference type="EMBL" id="MWWZ01000004">
    <property type="protein sequence ID" value="OZG69422.1"/>
    <property type="molecule type" value="Genomic_DNA"/>
</dbReference>
<keyword evidence="3 6" id="KW-0812">Transmembrane</keyword>
<dbReference type="RefSeq" id="WP_094636408.1">
    <property type="nucleotide sequence ID" value="NZ_CP062938.1"/>
</dbReference>
<feature type="transmembrane region" description="Helical" evidence="6">
    <location>
        <begin position="435"/>
        <end position="454"/>
    </location>
</feature>
<feature type="transmembrane region" description="Helical" evidence="6">
    <location>
        <begin position="204"/>
        <end position="224"/>
    </location>
</feature>
<feature type="transmembrane region" description="Helical" evidence="6">
    <location>
        <begin position="274"/>
        <end position="297"/>
    </location>
</feature>
<dbReference type="Pfam" id="PF07690">
    <property type="entry name" value="MFS_1"/>
    <property type="match status" value="1"/>
</dbReference>
<keyword evidence="11" id="KW-1185">Reference proteome</keyword>
<dbReference type="PRINTS" id="PR01036">
    <property type="entry name" value="TCRTETB"/>
</dbReference>
<dbReference type="PANTHER" id="PTHR42718:SF9">
    <property type="entry name" value="MAJOR FACILITATOR SUPERFAMILY MULTIDRUG TRANSPORTER MFSC"/>
    <property type="match status" value="1"/>
</dbReference>
<evidence type="ECO:0000256" key="5">
    <source>
        <dbReference type="ARBA" id="ARBA00023136"/>
    </source>
</evidence>
<feature type="transmembrane region" description="Helical" evidence="6">
    <location>
        <begin position="236"/>
        <end position="253"/>
    </location>
</feature>
<dbReference type="KEGG" id="beu:BE0216_00420"/>
<dbReference type="Gene3D" id="1.20.1250.20">
    <property type="entry name" value="MFS general substrate transporter like domains"/>
    <property type="match status" value="1"/>
</dbReference>
<dbReference type="InterPro" id="IPR011701">
    <property type="entry name" value="MFS"/>
</dbReference>
<evidence type="ECO:0000259" key="7">
    <source>
        <dbReference type="PROSITE" id="PS50850"/>
    </source>
</evidence>
<evidence type="ECO:0000256" key="2">
    <source>
        <dbReference type="ARBA" id="ARBA00022448"/>
    </source>
</evidence>
<dbReference type="GO" id="GO:0022857">
    <property type="term" value="F:transmembrane transporter activity"/>
    <property type="evidence" value="ECO:0007669"/>
    <property type="project" value="InterPro"/>
</dbReference>
<feature type="transmembrane region" description="Helical" evidence="6">
    <location>
        <begin position="87"/>
        <end position="106"/>
    </location>
</feature>
<dbReference type="Proteomes" id="UP000216057">
    <property type="component" value="Unassembled WGS sequence"/>
</dbReference>
<evidence type="ECO:0000256" key="1">
    <source>
        <dbReference type="ARBA" id="ARBA00004651"/>
    </source>
</evidence>
<evidence type="ECO:0000313" key="11">
    <source>
        <dbReference type="Proteomes" id="UP000593943"/>
    </source>
</evidence>
<dbReference type="OrthoDB" id="9781469at2"/>
<name>A0A261GDA5_9BIFI</name>
<dbReference type="PANTHER" id="PTHR42718">
    <property type="entry name" value="MAJOR FACILITATOR SUPERFAMILY MULTIDRUG TRANSPORTER MFSC"/>
    <property type="match status" value="1"/>
</dbReference>
<feature type="transmembrane region" description="Helical" evidence="6">
    <location>
        <begin position="146"/>
        <end position="165"/>
    </location>
</feature>
<feature type="transmembrane region" description="Helical" evidence="6">
    <location>
        <begin position="171"/>
        <end position="192"/>
    </location>
</feature>
<feature type="transmembrane region" description="Helical" evidence="6">
    <location>
        <begin position="112"/>
        <end position="134"/>
    </location>
</feature>
<feature type="transmembrane region" description="Helical" evidence="6">
    <location>
        <begin position="401"/>
        <end position="423"/>
    </location>
</feature>
<feature type="transmembrane region" description="Helical" evidence="6">
    <location>
        <begin position="55"/>
        <end position="75"/>
    </location>
</feature>
<dbReference type="InterPro" id="IPR036259">
    <property type="entry name" value="MFS_trans_sf"/>
</dbReference>
<dbReference type="AlphaFoldDB" id="A0A261GDA5"/>
<evidence type="ECO:0000313" key="9">
    <source>
        <dbReference type="EMBL" id="QOL31099.1"/>
    </source>
</evidence>
<evidence type="ECO:0000313" key="10">
    <source>
        <dbReference type="Proteomes" id="UP000216057"/>
    </source>
</evidence>
<dbReference type="GO" id="GO:0005886">
    <property type="term" value="C:plasma membrane"/>
    <property type="evidence" value="ECO:0007669"/>
    <property type="project" value="UniProtKB-SubCell"/>
</dbReference>
<dbReference type="InterPro" id="IPR020846">
    <property type="entry name" value="MFS_dom"/>
</dbReference>
<organism evidence="8 10">
    <name type="scientific">Bifidobacterium eulemuris</name>
    <dbReference type="NCBI Taxonomy" id="1765219"/>
    <lineage>
        <taxon>Bacteria</taxon>
        <taxon>Bacillati</taxon>
        <taxon>Actinomycetota</taxon>
        <taxon>Actinomycetes</taxon>
        <taxon>Bifidobacteriales</taxon>
        <taxon>Bifidobacteriaceae</taxon>
        <taxon>Bifidobacterium</taxon>
    </lineage>
</organism>
<feature type="transmembrane region" description="Helical" evidence="6">
    <location>
        <begin position="337"/>
        <end position="354"/>
    </location>
</feature>
<gene>
    <name evidence="9" type="ORF">BE0216_00420</name>
    <name evidence="8" type="ORF">BEUL_0828</name>
</gene>
<keyword evidence="4 6" id="KW-1133">Transmembrane helix</keyword>
<dbReference type="PROSITE" id="PS50850">
    <property type="entry name" value="MFS"/>
    <property type="match status" value="1"/>
</dbReference>
<feature type="transmembrane region" description="Helical" evidence="6">
    <location>
        <begin position="303"/>
        <end position="325"/>
    </location>
</feature>
<keyword evidence="5 6" id="KW-0472">Membrane</keyword>
<sequence length="461" mass="47718">MIPSQTSGRSLDRHAPTALLTTLLASTAFFLTSMDALIINVALPSITHDLGGGIAAQQWVVDGYTIPFASLLLLAGNLSGRFGSRNVFACGTALFAASSLLCAVAPTMAVLIAGRAVLGAAGAMMLPTSMSMINEAYREPLARTKALGIWSAGGAAASACGPLLGGLLTTIHWSLIFAINIPFCLMVLALVGRVPDSPRRSTSFDWMGQGLSIIALVCLIAGIIEGGTLGYSSAEMLALFAAAVIALALFFRVQRRSSHPMMPLRMFASPRLRIALVLGFVQIWNWNAVIFLATLVLQQGCGLSPFVSGLAFIPGALAALAGNLGSGAMVRHIGGRNAILVGLSIMLVGYGVMVPLTDRFGFWTVCALIVVCGIGGSTTMPPTSNLALSSADPELAGIVSGVFNTVRQVGGAIGVAVVGAFIAVNGTDLATATRWFFIEATLAVALSIFCAWHISSSTKEA</sequence>
<evidence type="ECO:0000313" key="8">
    <source>
        <dbReference type="EMBL" id="OZG69422.1"/>
    </source>
</evidence>
<accession>A0A261GDA5</accession>
<dbReference type="CDD" id="cd17321">
    <property type="entry name" value="MFS_MMR_MDR_like"/>
    <property type="match status" value="1"/>
</dbReference>
<feature type="transmembrane region" description="Helical" evidence="6">
    <location>
        <begin position="20"/>
        <end position="43"/>
    </location>
</feature>
<evidence type="ECO:0000256" key="3">
    <source>
        <dbReference type="ARBA" id="ARBA00022692"/>
    </source>
</evidence>
<dbReference type="Proteomes" id="UP000593943">
    <property type="component" value="Chromosome"/>
</dbReference>
<evidence type="ECO:0000256" key="4">
    <source>
        <dbReference type="ARBA" id="ARBA00022989"/>
    </source>
</evidence>
<keyword evidence="2" id="KW-0813">Transport</keyword>
<dbReference type="EMBL" id="CP062938">
    <property type="protein sequence ID" value="QOL31099.1"/>
    <property type="molecule type" value="Genomic_DNA"/>
</dbReference>
<reference evidence="9 11" key="2">
    <citation type="submission" date="2020-10" db="EMBL/GenBank/DDBJ databases">
        <title>Genome sequencing of Bifidobacterium eulemuris_DSMZ_100216.</title>
        <authorList>
            <person name="Kim J."/>
        </authorList>
    </citation>
    <scope>NUCLEOTIDE SEQUENCE [LARGE SCALE GENOMIC DNA]</scope>
    <source>
        <strain evidence="9 11">DSM 100216</strain>
    </source>
</reference>
<proteinExistence type="predicted"/>
<reference evidence="8 10" key="1">
    <citation type="journal article" date="2017" name="BMC Genomics">
        <title>Comparative genomic and phylogenomic analyses of the Bifidobacteriaceae family.</title>
        <authorList>
            <person name="Lugli G.A."/>
            <person name="Milani C."/>
            <person name="Turroni F."/>
            <person name="Duranti S."/>
            <person name="Mancabelli L."/>
            <person name="Mangifesta M."/>
            <person name="Ferrario C."/>
            <person name="Modesto M."/>
            <person name="Mattarelli P."/>
            <person name="Jiri K."/>
            <person name="van Sinderen D."/>
            <person name="Ventura M."/>
        </authorList>
    </citation>
    <scope>NUCLEOTIDE SEQUENCE [LARGE SCALE GENOMIC DNA]</scope>
    <source>
        <strain evidence="8 10">DSM 100216</strain>
    </source>
</reference>
<feature type="domain" description="Major facilitator superfamily (MFS) profile" evidence="7">
    <location>
        <begin position="21"/>
        <end position="459"/>
    </location>
</feature>
<dbReference type="SUPFAM" id="SSF103473">
    <property type="entry name" value="MFS general substrate transporter"/>
    <property type="match status" value="1"/>
</dbReference>
<dbReference type="Gene3D" id="1.20.1720.10">
    <property type="entry name" value="Multidrug resistance protein D"/>
    <property type="match status" value="1"/>
</dbReference>